<keyword evidence="2" id="KW-1185">Reference proteome</keyword>
<sequence length="90" mass="10407">MTIVHRHAHLTVNPLGVLYIDIVEEHRKLKANFEDLLFESNGKTTGLVCIKHGKSKHKRWHVDLSSNDAKELTTLINSAREEYETLMRDL</sequence>
<dbReference type="OrthoDB" id="5887304at2"/>
<protein>
    <submittedName>
        <fullName evidence="1">Uncharacterized protein</fullName>
    </submittedName>
</protein>
<name>A0A2T3JJ56_9GAMM</name>
<accession>A0A2T3JJ56</accession>
<organism evidence="1 2">
    <name type="scientific">Photobacterium frigidiphilum</name>
    <dbReference type="NCBI Taxonomy" id="264736"/>
    <lineage>
        <taxon>Bacteria</taxon>
        <taxon>Pseudomonadati</taxon>
        <taxon>Pseudomonadota</taxon>
        <taxon>Gammaproteobacteria</taxon>
        <taxon>Vibrionales</taxon>
        <taxon>Vibrionaceae</taxon>
        <taxon>Photobacterium</taxon>
    </lineage>
</organism>
<comment type="caution">
    <text evidence="1">The sequence shown here is derived from an EMBL/GenBank/DDBJ whole genome shotgun (WGS) entry which is preliminary data.</text>
</comment>
<proteinExistence type="predicted"/>
<dbReference type="Proteomes" id="UP000240987">
    <property type="component" value="Unassembled WGS sequence"/>
</dbReference>
<gene>
    <name evidence="1" type="ORF">C9J12_10495</name>
</gene>
<dbReference type="AlphaFoldDB" id="A0A2T3JJ56"/>
<dbReference type="EMBL" id="PYMJ01000008">
    <property type="protein sequence ID" value="PSU48919.1"/>
    <property type="molecule type" value="Genomic_DNA"/>
</dbReference>
<reference evidence="1 2" key="1">
    <citation type="submission" date="2018-01" db="EMBL/GenBank/DDBJ databases">
        <title>Whole genome sequencing of Histamine producing bacteria.</title>
        <authorList>
            <person name="Butler K."/>
        </authorList>
    </citation>
    <scope>NUCLEOTIDE SEQUENCE [LARGE SCALE GENOMIC DNA]</scope>
    <source>
        <strain evidence="1 2">JCM 12947</strain>
    </source>
</reference>
<evidence type="ECO:0000313" key="2">
    <source>
        <dbReference type="Proteomes" id="UP000240987"/>
    </source>
</evidence>
<evidence type="ECO:0000313" key="1">
    <source>
        <dbReference type="EMBL" id="PSU48919.1"/>
    </source>
</evidence>